<evidence type="ECO:0000313" key="3">
    <source>
        <dbReference type="Proteomes" id="UP001576780"/>
    </source>
</evidence>
<accession>A0ABV4WEG6</accession>
<keyword evidence="3" id="KW-1185">Reference proteome</keyword>
<feature type="compositionally biased region" description="Acidic residues" evidence="1">
    <location>
        <begin position="125"/>
        <end position="144"/>
    </location>
</feature>
<proteinExistence type="predicted"/>
<dbReference type="Proteomes" id="UP001576780">
    <property type="component" value="Unassembled WGS sequence"/>
</dbReference>
<comment type="caution">
    <text evidence="2">The sequence shown here is derived from an EMBL/GenBank/DDBJ whole genome shotgun (WGS) entry which is preliminary data.</text>
</comment>
<reference evidence="2 3" key="1">
    <citation type="submission" date="2024-09" db="EMBL/GenBank/DDBJ databases">
        <title>Floridaenema gen nov. (Aerosakkonemataceae, Aerosakkonematales ord. nov., Cyanobacteria) from benthic tropical and subtropical fresh waters, with the description of four new species.</title>
        <authorList>
            <person name="Moretto J.A."/>
            <person name="Berthold D.E."/>
            <person name="Lefler F.W."/>
            <person name="Huang I.-S."/>
            <person name="Laughinghouse H. IV."/>
        </authorList>
    </citation>
    <scope>NUCLEOTIDE SEQUENCE [LARGE SCALE GENOMIC DNA]</scope>
    <source>
        <strain evidence="2 3">BLCC-F167</strain>
    </source>
</reference>
<evidence type="ECO:0000313" key="2">
    <source>
        <dbReference type="EMBL" id="MFB2833473.1"/>
    </source>
</evidence>
<dbReference type="EMBL" id="JBHFNT010000035">
    <property type="protein sequence ID" value="MFB2833473.1"/>
    <property type="molecule type" value="Genomic_DNA"/>
</dbReference>
<gene>
    <name evidence="2" type="ORF">ACE1CA_02970</name>
</gene>
<dbReference type="RefSeq" id="WP_413275930.1">
    <property type="nucleotide sequence ID" value="NZ_JBHFNT010000035.1"/>
</dbReference>
<sequence>MKIVRIGYGETISTGNYENMKPYFEAELEDWEDPLKSLEILKQMVKAVHRGRTDLDDIFEQKLTAERRISWINDRIKSAKKRWQDATKSWQELIAMFKSVGLSQVRIDQIEASFPQEPNFTLIGEEPEEEEEEEEEEDDDDNEY</sequence>
<protein>
    <submittedName>
        <fullName evidence="2">Uncharacterized protein</fullName>
    </submittedName>
</protein>
<name>A0ABV4WEG6_9CYAN</name>
<feature type="region of interest" description="Disordered" evidence="1">
    <location>
        <begin position="115"/>
        <end position="144"/>
    </location>
</feature>
<organism evidence="2 3">
    <name type="scientific">Floridaenema evergladense BLCC-F167</name>
    <dbReference type="NCBI Taxonomy" id="3153639"/>
    <lineage>
        <taxon>Bacteria</taxon>
        <taxon>Bacillati</taxon>
        <taxon>Cyanobacteriota</taxon>
        <taxon>Cyanophyceae</taxon>
        <taxon>Oscillatoriophycideae</taxon>
        <taxon>Aerosakkonematales</taxon>
        <taxon>Aerosakkonemataceae</taxon>
        <taxon>Floridanema</taxon>
        <taxon>Floridanema evergladense</taxon>
    </lineage>
</organism>
<evidence type="ECO:0000256" key="1">
    <source>
        <dbReference type="SAM" id="MobiDB-lite"/>
    </source>
</evidence>